<proteinExistence type="inferred from homology"/>
<dbReference type="Proteomes" id="UP000008912">
    <property type="component" value="Unassembled WGS sequence"/>
</dbReference>
<reference evidence="7 8" key="1">
    <citation type="journal article" date="2010" name="Nature">
        <title>The sequence and de novo assembly of the giant panda genome.</title>
        <authorList>
            <person name="Li R."/>
            <person name="Fan W."/>
            <person name="Tian G."/>
            <person name="Zhu H."/>
            <person name="He L."/>
            <person name="Cai J."/>
            <person name="Huang Q."/>
            <person name="Cai Q."/>
            <person name="Li B."/>
            <person name="Bai Y."/>
            <person name="Zhang Z."/>
            <person name="Zhang Y."/>
            <person name="Wang W."/>
            <person name="Li J."/>
            <person name="Wei F."/>
            <person name="Li H."/>
            <person name="Jian M."/>
            <person name="Li J."/>
            <person name="Zhang Z."/>
            <person name="Nielsen R."/>
            <person name="Li D."/>
            <person name="Gu W."/>
            <person name="Yang Z."/>
            <person name="Xuan Z."/>
            <person name="Ryder O.A."/>
            <person name="Leung F.C."/>
            <person name="Zhou Y."/>
            <person name="Cao J."/>
            <person name="Sun X."/>
            <person name="Fu Y."/>
            <person name="Fang X."/>
            <person name="Guo X."/>
            <person name="Wang B."/>
            <person name="Hou R."/>
            <person name="Shen F."/>
            <person name="Mu B."/>
            <person name="Ni P."/>
            <person name="Lin R."/>
            <person name="Qian W."/>
            <person name="Wang G."/>
            <person name="Yu C."/>
            <person name="Nie W."/>
            <person name="Wang J."/>
            <person name="Wu Z."/>
            <person name="Liang H."/>
            <person name="Min J."/>
            <person name="Wu Q."/>
            <person name="Cheng S."/>
            <person name="Ruan J."/>
            <person name="Wang M."/>
            <person name="Shi Z."/>
            <person name="Wen M."/>
            <person name="Liu B."/>
            <person name="Ren X."/>
            <person name="Zheng H."/>
            <person name="Dong D."/>
            <person name="Cook K."/>
            <person name="Shan G."/>
            <person name="Zhang H."/>
            <person name="Kosiol C."/>
            <person name="Xie X."/>
            <person name="Lu Z."/>
            <person name="Zheng H."/>
            <person name="Li Y."/>
            <person name="Steiner C.C."/>
            <person name="Lam T.T."/>
            <person name="Lin S."/>
            <person name="Zhang Q."/>
            <person name="Li G."/>
            <person name="Tian J."/>
            <person name="Gong T."/>
            <person name="Liu H."/>
            <person name="Zhang D."/>
            <person name="Fang L."/>
            <person name="Ye C."/>
            <person name="Zhang J."/>
            <person name="Hu W."/>
            <person name="Xu A."/>
            <person name="Ren Y."/>
            <person name="Zhang G."/>
            <person name="Bruford M.W."/>
            <person name="Li Q."/>
            <person name="Ma L."/>
            <person name="Guo Y."/>
            <person name="An N."/>
            <person name="Hu Y."/>
            <person name="Zheng Y."/>
            <person name="Shi Y."/>
            <person name="Li Z."/>
            <person name="Liu Q."/>
            <person name="Chen Y."/>
            <person name="Zhao J."/>
            <person name="Qu N."/>
            <person name="Zhao S."/>
            <person name="Tian F."/>
            <person name="Wang X."/>
            <person name="Wang H."/>
            <person name="Xu L."/>
            <person name="Liu X."/>
            <person name="Vinar T."/>
            <person name="Wang Y."/>
            <person name="Lam T.W."/>
            <person name="Yiu S.M."/>
            <person name="Liu S."/>
            <person name="Zhang H."/>
            <person name="Li D."/>
            <person name="Huang Y."/>
            <person name="Wang X."/>
            <person name="Yang G."/>
            <person name="Jiang Z."/>
            <person name="Wang J."/>
            <person name="Qin N."/>
            <person name="Li L."/>
            <person name="Li J."/>
            <person name="Bolund L."/>
            <person name="Kristiansen K."/>
            <person name="Wong G.K."/>
            <person name="Olson M."/>
            <person name="Zhang X."/>
            <person name="Li S."/>
            <person name="Yang H."/>
            <person name="Wang J."/>
            <person name="Wang J."/>
        </authorList>
    </citation>
    <scope>NUCLEOTIDE SEQUENCE [LARGE SCALE GENOMIC DNA]</scope>
</reference>
<feature type="region of interest" description="Disordered" evidence="6">
    <location>
        <begin position="1"/>
        <end position="36"/>
    </location>
</feature>
<evidence type="ECO:0000256" key="6">
    <source>
        <dbReference type="SAM" id="MobiDB-lite"/>
    </source>
</evidence>
<dbReference type="GeneTree" id="ENSGT00530000063652"/>
<evidence type="ECO:0000256" key="2">
    <source>
        <dbReference type="ARBA" id="ARBA00010670"/>
    </source>
</evidence>
<dbReference type="PANTHER" id="PTHR12478">
    <property type="entry name" value="DNA-DAMAGE-INDUCIBLE TRANSCRIPT 4 PROTEIN DDIT4"/>
    <property type="match status" value="1"/>
</dbReference>
<evidence type="ECO:0000256" key="4">
    <source>
        <dbReference type="ARBA" id="ARBA00037487"/>
    </source>
</evidence>
<dbReference type="InterPro" id="IPR012918">
    <property type="entry name" value="RTP801-like"/>
</dbReference>
<feature type="region of interest" description="Disordered" evidence="6">
    <location>
        <begin position="86"/>
        <end position="108"/>
    </location>
</feature>
<gene>
    <name evidence="7" type="primary">DDIT4L</name>
</gene>
<feature type="compositionally biased region" description="Gly residues" evidence="6">
    <location>
        <begin position="9"/>
        <end position="18"/>
    </location>
</feature>
<dbReference type="Gene3D" id="3.90.470.40">
    <property type="entry name" value="RTP801-like"/>
    <property type="match status" value="1"/>
</dbReference>
<keyword evidence="3" id="KW-0963">Cytoplasm</keyword>
<dbReference type="FunFam" id="3.90.470.40:FF:000002">
    <property type="entry name" value="DNA damage-inducible transcript 4-like protein"/>
    <property type="match status" value="1"/>
</dbReference>
<evidence type="ECO:0000313" key="7">
    <source>
        <dbReference type="Ensembl" id="ENSAMEP00000037468.1"/>
    </source>
</evidence>
<dbReference type="GO" id="GO:0009968">
    <property type="term" value="P:negative regulation of signal transduction"/>
    <property type="evidence" value="ECO:0007669"/>
    <property type="project" value="InterPro"/>
</dbReference>
<comment type="function">
    <text evidence="4">Inhibits cell growth by regulating the TOR signaling pathway upstream of the TSC1-TSC2 complex and downstream of AKT1.</text>
</comment>
<name>A0A7N5P8E4_AILME</name>
<dbReference type="InterPro" id="IPR038281">
    <property type="entry name" value="RTP801-like_C_sf"/>
</dbReference>
<accession>A0A7N5P8E4</accession>
<dbReference type="GO" id="GO:0005737">
    <property type="term" value="C:cytoplasm"/>
    <property type="evidence" value="ECO:0007669"/>
    <property type="project" value="UniProtKB-SubCell"/>
</dbReference>
<dbReference type="InParanoid" id="A0A7N5P8E4"/>
<protein>
    <recommendedName>
        <fullName evidence="5">DNA damage-inducible transcript 4-like protein</fullName>
    </recommendedName>
</protein>
<dbReference type="PANTHER" id="PTHR12478:SF17">
    <property type="entry name" value="DNA DAMAGE-INDUCIBLE TRANSCRIPT 4-LIKE PROTEIN"/>
    <property type="match status" value="1"/>
</dbReference>
<evidence type="ECO:0000256" key="5">
    <source>
        <dbReference type="ARBA" id="ARBA00039359"/>
    </source>
</evidence>
<evidence type="ECO:0000256" key="3">
    <source>
        <dbReference type="ARBA" id="ARBA00022490"/>
    </source>
</evidence>
<sequence>MQPDPEKGGAQGRGGVVQVGGPRQGEEAGPIKCSRPQGRCCSVKRVLRGLGVDQGLGLQVPEPPREEAPEKSPCLCLPRRFASERARPSEFPAGERGSGLGGTERGRRAPLLPAQGCAPRGTSASSCANFELVLGCDYSWRLRSRGFVNLSCGGRFLPFEKRLPRLVRSPDAGHFRSLCTFCLLLQIRPSSLLFPAPRKGRSAPARETEPLTMVATGSLSSKNPACISELLDHGFHPGSLLNDFDYWDYVVPEPNLNEVMFEETTCQSLAKMLENCLSKSKQTKLGCSKVLVPENLTQRIAQDVLRLSSTEPCGLRGCVMHVNLEIENVCKKLDRIVCDSSVVPTFELTLVFKQENCSWTSFKDFFFSRGRFSSGLRRTLILSSGFRLVKRKLYSLIGTTVIEEC</sequence>
<comment type="subcellular location">
    <subcellularLocation>
        <location evidence="1">Cytoplasm</location>
    </subcellularLocation>
</comment>
<dbReference type="Pfam" id="PF07809">
    <property type="entry name" value="RTP801_C"/>
    <property type="match status" value="1"/>
</dbReference>
<organism evidence="7 8">
    <name type="scientific">Ailuropoda melanoleuca</name>
    <name type="common">Giant panda</name>
    <dbReference type="NCBI Taxonomy" id="9646"/>
    <lineage>
        <taxon>Eukaryota</taxon>
        <taxon>Metazoa</taxon>
        <taxon>Chordata</taxon>
        <taxon>Craniata</taxon>
        <taxon>Vertebrata</taxon>
        <taxon>Euteleostomi</taxon>
        <taxon>Mammalia</taxon>
        <taxon>Eutheria</taxon>
        <taxon>Laurasiatheria</taxon>
        <taxon>Carnivora</taxon>
        <taxon>Caniformia</taxon>
        <taxon>Ursidae</taxon>
        <taxon>Ailuropoda</taxon>
    </lineage>
</organism>
<reference evidence="7" key="2">
    <citation type="submission" date="2025-08" db="UniProtKB">
        <authorList>
            <consortium name="Ensembl"/>
        </authorList>
    </citation>
    <scope>IDENTIFICATION</scope>
</reference>
<evidence type="ECO:0000313" key="8">
    <source>
        <dbReference type="Proteomes" id="UP000008912"/>
    </source>
</evidence>
<comment type="similarity">
    <text evidence="2">Belongs to the DDIT4 family.</text>
</comment>
<dbReference type="Ensembl" id="ENSAMET00000046674.1">
    <property type="protein sequence ID" value="ENSAMEP00000037468.1"/>
    <property type="gene ID" value="ENSAMEG00000008768.2"/>
</dbReference>
<reference evidence="7" key="3">
    <citation type="submission" date="2025-09" db="UniProtKB">
        <authorList>
            <consortium name="Ensembl"/>
        </authorList>
    </citation>
    <scope>IDENTIFICATION</scope>
</reference>
<evidence type="ECO:0000256" key="1">
    <source>
        <dbReference type="ARBA" id="ARBA00004496"/>
    </source>
</evidence>
<keyword evidence="8" id="KW-1185">Reference proteome</keyword>
<dbReference type="AlphaFoldDB" id="A0A7N5P8E4"/>